<reference evidence="1" key="1">
    <citation type="submission" date="2017-02" db="EMBL/GenBank/DDBJ databases">
        <title>Delving into the versatile metabolic prowess of the omnipresent phylum Bacteroidetes.</title>
        <authorList>
            <person name="Nobu M.K."/>
            <person name="Mei R."/>
            <person name="Narihiro T."/>
            <person name="Kuroda K."/>
            <person name="Liu W.-T."/>
        </authorList>
    </citation>
    <scope>NUCLEOTIDE SEQUENCE</scope>
    <source>
        <strain evidence="1">ADurb.Bin160</strain>
    </source>
</reference>
<dbReference type="EMBL" id="MWDB01000002">
    <property type="protein sequence ID" value="OQB42507.1"/>
    <property type="molecule type" value="Genomic_DNA"/>
</dbReference>
<name>A0A1V5ZQP4_9BACT</name>
<proteinExistence type="predicted"/>
<gene>
    <name evidence="1" type="ORF">BWY04_00207</name>
</gene>
<accession>A0A1V5ZQP4</accession>
<sequence length="86" mass="9867">MFFKEIGHSTFIIFFQSLKSAIVFSHRHFSEFNHGEYGTPPFMSNINTQPPSIIQHSLFKLSKNSLELSISGRLGCEKLLAEFFIL</sequence>
<dbReference type="Proteomes" id="UP000485621">
    <property type="component" value="Unassembled WGS sequence"/>
</dbReference>
<dbReference type="AlphaFoldDB" id="A0A1V5ZQP4"/>
<comment type="caution">
    <text evidence="1">The sequence shown here is derived from an EMBL/GenBank/DDBJ whole genome shotgun (WGS) entry which is preliminary data.</text>
</comment>
<organism evidence="1">
    <name type="scientific">candidate division CPR1 bacterium ADurb.Bin160</name>
    <dbReference type="NCBI Taxonomy" id="1852826"/>
    <lineage>
        <taxon>Bacteria</taxon>
        <taxon>candidate division CPR1</taxon>
    </lineage>
</organism>
<evidence type="ECO:0000313" key="1">
    <source>
        <dbReference type="EMBL" id="OQB42507.1"/>
    </source>
</evidence>
<protein>
    <submittedName>
        <fullName evidence="1">Uncharacterized protein</fullName>
    </submittedName>
</protein>